<evidence type="ECO:0000256" key="2">
    <source>
        <dbReference type="ARBA" id="ARBA00022525"/>
    </source>
</evidence>
<evidence type="ECO:0000256" key="6">
    <source>
        <dbReference type="PROSITE-ProRule" id="PRU00124"/>
    </source>
</evidence>
<dbReference type="FunFam" id="2.40.10.10:FF:000068">
    <property type="entry name" value="transmembrane protease serine 2"/>
    <property type="match status" value="1"/>
</dbReference>
<keyword evidence="4 7" id="KW-1015">Disulfide bond</keyword>
<keyword evidence="13" id="KW-1185">Reference proteome</keyword>
<feature type="disulfide bond" evidence="6">
    <location>
        <begin position="183"/>
        <end position="198"/>
    </location>
</feature>
<dbReference type="PANTHER" id="PTHR24252:SF7">
    <property type="entry name" value="HYALIN"/>
    <property type="match status" value="1"/>
</dbReference>
<evidence type="ECO:0000259" key="10">
    <source>
        <dbReference type="PROSITE" id="PS50240"/>
    </source>
</evidence>
<comment type="caution">
    <text evidence="12">The sequence shown here is derived from an EMBL/GenBank/DDBJ whole genome shotgun (WGS) entry which is preliminary data.</text>
</comment>
<dbReference type="SUPFAM" id="SSF50494">
    <property type="entry name" value="Trypsin-like serine proteases"/>
    <property type="match status" value="1"/>
</dbReference>
<dbReference type="SMART" id="SM00020">
    <property type="entry name" value="Tryp_SPc"/>
    <property type="match status" value="1"/>
</dbReference>
<dbReference type="PROSITE" id="PS50068">
    <property type="entry name" value="LDLRA_2"/>
    <property type="match status" value="4"/>
</dbReference>
<dbReference type="PRINTS" id="PR00261">
    <property type="entry name" value="LDLRECEPTOR"/>
</dbReference>
<dbReference type="SUPFAM" id="SSF57535">
    <property type="entry name" value="Complement control module/SCR domain"/>
    <property type="match status" value="1"/>
</dbReference>
<evidence type="ECO:0000259" key="11">
    <source>
        <dbReference type="PROSITE" id="PS50923"/>
    </source>
</evidence>
<dbReference type="InterPro" id="IPR023415">
    <property type="entry name" value="LDLR_class-A_CS"/>
</dbReference>
<dbReference type="AlphaFoldDB" id="A0ABD1F0G6"/>
<evidence type="ECO:0000256" key="3">
    <source>
        <dbReference type="ARBA" id="ARBA00022729"/>
    </source>
</evidence>
<feature type="disulfide bond" evidence="7">
    <location>
        <begin position="329"/>
        <end position="356"/>
    </location>
</feature>
<comment type="subcellular location">
    <subcellularLocation>
        <location evidence="1">Secreted</location>
    </subcellularLocation>
</comment>
<keyword evidence="3 9" id="KW-0732">Signal</keyword>
<dbReference type="PROSITE" id="PS00134">
    <property type="entry name" value="TRYPSIN_HIS"/>
    <property type="match status" value="1"/>
</dbReference>
<dbReference type="InterPro" id="IPR018114">
    <property type="entry name" value="TRYPSIN_HIS"/>
</dbReference>
<organism evidence="12 13">
    <name type="scientific">Hypothenemus hampei</name>
    <name type="common">Coffee berry borer</name>
    <dbReference type="NCBI Taxonomy" id="57062"/>
    <lineage>
        <taxon>Eukaryota</taxon>
        <taxon>Metazoa</taxon>
        <taxon>Ecdysozoa</taxon>
        <taxon>Arthropoda</taxon>
        <taxon>Hexapoda</taxon>
        <taxon>Insecta</taxon>
        <taxon>Pterygota</taxon>
        <taxon>Neoptera</taxon>
        <taxon>Endopterygota</taxon>
        <taxon>Coleoptera</taxon>
        <taxon>Polyphaga</taxon>
        <taxon>Cucujiformia</taxon>
        <taxon>Curculionidae</taxon>
        <taxon>Scolytinae</taxon>
        <taxon>Hypothenemus</taxon>
    </lineage>
</organism>
<dbReference type="PANTHER" id="PTHR24252">
    <property type="entry name" value="ACROSIN-RELATED"/>
    <property type="match status" value="1"/>
</dbReference>
<dbReference type="CDD" id="cd00033">
    <property type="entry name" value="CCP"/>
    <property type="match status" value="2"/>
</dbReference>
<feature type="disulfide bond" evidence="6">
    <location>
        <begin position="85"/>
        <end position="103"/>
    </location>
</feature>
<feature type="region of interest" description="Disordered" evidence="8">
    <location>
        <begin position="191"/>
        <end position="223"/>
    </location>
</feature>
<keyword evidence="5" id="KW-0325">Glycoprotein</keyword>
<dbReference type="CDD" id="cd00190">
    <property type="entry name" value="Tryp_SPc"/>
    <property type="match status" value="1"/>
</dbReference>
<sequence length="633" mass="70967">MSKLVYISLSFIICVHCSMENSTLSRFTRQSRQCKKSSQLFQCSRSSECIDIDKQCDGREDCLDGSDETLTLCRFVTCPSYLFRCDYGACIGADLKCDGQKDCADNSDENICESIVPRIDTNCRSDQFECNNGQCINIDGRCNGTVECQDETDETEELCLNTECPGYTHKCKYGACVDGDAECNGKKDCADNSDEDKCDQTTPPQKPITKPTPTTSNTNQCVTPQQPDNGKWVYFNDEEASALPNVAVSVKTQLLFKCNPSYKLSSTYNSEEIIYCREEGQWSLKEFPTCEKLCPKQYNKNHATVTCTLQQSVIPCDMATHGTELTYKCDHYYEPAIDFGPNICRDGTWSDPDPKCTPKCGEKRVSAALYIVNGHTVKSGDYPWVTAIYSNRGTSDFINICGGSLLSRSVVLTAAHCVTYQHNGQLIHKKFFQVAAGKYYNSYGDERDKELAQYSKVREIVKHEDYQGEVQNFRFDIAILKLEISFALSKVLQPVCLNFNLINDLRVTSAGTVTGWGYTTSTGKPADELKEIDLPFTDNERCRSELDPDFAQKYLVSDKFCAGYVNKNMSVCKGDSGGGLVMKNSNGRYFIQGIVSLGHSLLENNQRSCNVQKRALFTNVNTYMNWIKKQLLL</sequence>
<reference evidence="12 13" key="1">
    <citation type="submission" date="2024-05" db="EMBL/GenBank/DDBJ databases">
        <title>Genetic variation in Jamaican populations of the coffee berry borer (Hypothenemus hampei).</title>
        <authorList>
            <person name="Errbii M."/>
            <person name="Myrie A."/>
        </authorList>
    </citation>
    <scope>NUCLEOTIDE SEQUENCE [LARGE SCALE GENOMIC DNA]</scope>
    <source>
        <strain evidence="12">JA-Hopewell-2020-01-JO</strain>
        <tissue evidence="12">Whole body</tissue>
    </source>
</reference>
<keyword evidence="7" id="KW-0768">Sushi</keyword>
<dbReference type="SUPFAM" id="SSF57424">
    <property type="entry name" value="LDL receptor-like module"/>
    <property type="match status" value="4"/>
</dbReference>
<dbReference type="PROSITE" id="PS50240">
    <property type="entry name" value="TRYPSIN_DOM"/>
    <property type="match status" value="1"/>
</dbReference>
<dbReference type="Gene3D" id="4.10.400.10">
    <property type="entry name" value="Low-density Lipoprotein Receptor"/>
    <property type="match status" value="4"/>
</dbReference>
<accession>A0ABD1F0G6</accession>
<dbReference type="SMART" id="SM00192">
    <property type="entry name" value="LDLa"/>
    <property type="match status" value="4"/>
</dbReference>
<dbReference type="Pfam" id="PF00057">
    <property type="entry name" value="Ldl_recept_a"/>
    <property type="match status" value="4"/>
</dbReference>
<dbReference type="InterPro" id="IPR036055">
    <property type="entry name" value="LDL_receptor-like_sf"/>
</dbReference>
<evidence type="ECO:0000256" key="5">
    <source>
        <dbReference type="ARBA" id="ARBA00023180"/>
    </source>
</evidence>
<dbReference type="InterPro" id="IPR009003">
    <property type="entry name" value="Peptidase_S1_PA"/>
</dbReference>
<feature type="disulfide bond" evidence="6">
    <location>
        <begin position="171"/>
        <end position="189"/>
    </location>
</feature>
<proteinExistence type="predicted"/>
<feature type="disulfide bond" evidence="6">
    <location>
        <begin position="78"/>
        <end position="90"/>
    </location>
</feature>
<dbReference type="InterPro" id="IPR001254">
    <property type="entry name" value="Trypsin_dom"/>
</dbReference>
<dbReference type="CDD" id="cd00112">
    <property type="entry name" value="LDLa"/>
    <property type="match status" value="4"/>
</dbReference>
<feature type="disulfide bond" evidence="6">
    <location>
        <begin position="164"/>
        <end position="176"/>
    </location>
</feature>
<dbReference type="InterPro" id="IPR043504">
    <property type="entry name" value="Peptidase_S1_PA_chymotrypsin"/>
</dbReference>
<feature type="compositionally biased region" description="Low complexity" evidence="8">
    <location>
        <begin position="200"/>
        <end position="215"/>
    </location>
</feature>
<gene>
    <name evidence="12" type="ORF">ABEB36_006082</name>
</gene>
<dbReference type="InterPro" id="IPR000436">
    <property type="entry name" value="Sushi_SCR_CCP_dom"/>
</dbReference>
<evidence type="ECO:0000256" key="4">
    <source>
        <dbReference type="ARBA" id="ARBA00023157"/>
    </source>
</evidence>
<dbReference type="PROSITE" id="PS50923">
    <property type="entry name" value="SUSHI"/>
    <property type="match status" value="2"/>
</dbReference>
<evidence type="ECO:0000256" key="9">
    <source>
        <dbReference type="SAM" id="SignalP"/>
    </source>
</evidence>
<feature type="chain" id="PRO_5044875833" evidence="9">
    <location>
        <begin position="18"/>
        <end position="633"/>
    </location>
</feature>
<dbReference type="Pfam" id="PF00089">
    <property type="entry name" value="Trypsin"/>
    <property type="match status" value="1"/>
</dbReference>
<feature type="domain" description="Peptidase S1" evidence="10">
    <location>
        <begin position="371"/>
        <end position="632"/>
    </location>
</feature>
<name>A0ABD1F0G6_HYPHA</name>
<comment type="caution">
    <text evidence="7">Lacks conserved residue(s) required for the propagation of feature annotation.</text>
</comment>
<dbReference type="Gene3D" id="2.10.70.10">
    <property type="entry name" value="Complement Module, domain 1"/>
    <property type="match status" value="2"/>
</dbReference>
<dbReference type="Gene3D" id="2.40.10.10">
    <property type="entry name" value="Trypsin-like serine proteases"/>
    <property type="match status" value="1"/>
</dbReference>
<dbReference type="FunFam" id="2.40.10.10:FF:000054">
    <property type="entry name" value="Complement C1r subcomponent"/>
    <property type="match status" value="1"/>
</dbReference>
<feature type="disulfide bond" evidence="6">
    <location>
        <begin position="123"/>
        <end position="135"/>
    </location>
</feature>
<feature type="domain" description="Sushi" evidence="11">
    <location>
        <begin position="305"/>
        <end position="358"/>
    </location>
</feature>
<feature type="signal peptide" evidence="9">
    <location>
        <begin position="1"/>
        <end position="17"/>
    </location>
</feature>
<evidence type="ECO:0000313" key="13">
    <source>
        <dbReference type="Proteomes" id="UP001566132"/>
    </source>
</evidence>
<feature type="domain" description="Sushi" evidence="11">
    <location>
        <begin position="219"/>
        <end position="292"/>
    </location>
</feature>
<dbReference type="InterPro" id="IPR035976">
    <property type="entry name" value="Sushi/SCR/CCP_sf"/>
</dbReference>
<feature type="disulfide bond" evidence="6">
    <location>
        <begin position="97"/>
        <end position="112"/>
    </location>
</feature>
<keyword evidence="2" id="KW-0964">Secreted</keyword>
<evidence type="ECO:0000256" key="7">
    <source>
        <dbReference type="PROSITE-ProRule" id="PRU00302"/>
    </source>
</evidence>
<evidence type="ECO:0000256" key="8">
    <source>
        <dbReference type="SAM" id="MobiDB-lite"/>
    </source>
</evidence>
<dbReference type="Proteomes" id="UP001566132">
    <property type="component" value="Unassembled WGS sequence"/>
</dbReference>
<feature type="disulfide bond" evidence="6">
    <location>
        <begin position="130"/>
        <end position="148"/>
    </location>
</feature>
<dbReference type="PROSITE" id="PS01209">
    <property type="entry name" value="LDLRA_1"/>
    <property type="match status" value="3"/>
</dbReference>
<evidence type="ECO:0000313" key="12">
    <source>
        <dbReference type="EMBL" id="KAL1506781.1"/>
    </source>
</evidence>
<dbReference type="SMART" id="SM00032">
    <property type="entry name" value="CCP"/>
    <property type="match status" value="2"/>
</dbReference>
<protein>
    <submittedName>
        <fullName evidence="12">Uncharacterized protein</fullName>
    </submittedName>
</protein>
<dbReference type="InterPro" id="IPR002172">
    <property type="entry name" value="LDrepeatLR_classA_rpt"/>
</dbReference>
<evidence type="ECO:0000256" key="1">
    <source>
        <dbReference type="ARBA" id="ARBA00004613"/>
    </source>
</evidence>
<dbReference type="GO" id="GO:0005576">
    <property type="term" value="C:extracellular region"/>
    <property type="evidence" value="ECO:0007669"/>
    <property type="project" value="UniProtKB-SubCell"/>
</dbReference>
<dbReference type="EMBL" id="JBDJPC010000004">
    <property type="protein sequence ID" value="KAL1506781.1"/>
    <property type="molecule type" value="Genomic_DNA"/>
</dbReference>